<keyword evidence="3" id="KW-1185">Reference proteome</keyword>
<feature type="region of interest" description="Disordered" evidence="1">
    <location>
        <begin position="79"/>
        <end position="164"/>
    </location>
</feature>
<dbReference type="InParanoid" id="A0A7R8UHY2"/>
<proteinExistence type="predicted"/>
<dbReference type="Proteomes" id="UP000594454">
    <property type="component" value="Chromosome 2"/>
</dbReference>
<organism evidence="2 3">
    <name type="scientific">Hermetia illucens</name>
    <name type="common">Black soldier fly</name>
    <dbReference type="NCBI Taxonomy" id="343691"/>
    <lineage>
        <taxon>Eukaryota</taxon>
        <taxon>Metazoa</taxon>
        <taxon>Ecdysozoa</taxon>
        <taxon>Arthropoda</taxon>
        <taxon>Hexapoda</taxon>
        <taxon>Insecta</taxon>
        <taxon>Pterygota</taxon>
        <taxon>Neoptera</taxon>
        <taxon>Endopterygota</taxon>
        <taxon>Diptera</taxon>
        <taxon>Brachycera</taxon>
        <taxon>Stratiomyomorpha</taxon>
        <taxon>Stratiomyidae</taxon>
        <taxon>Hermetiinae</taxon>
        <taxon>Hermetia</taxon>
    </lineage>
</organism>
<evidence type="ECO:0000313" key="3">
    <source>
        <dbReference type="Proteomes" id="UP000594454"/>
    </source>
</evidence>
<sequence>MAPNGDQLSSHVDFAKTTNVQPDRICKETFTLRNCGNLTNCLEAIRKGNSSVKHITDSMRLRGAEWSTINALMDRAHNNMGEQNGINNTKCQPRHFKDQRKKTSNKKSRQGGVPPVKPGAQVSPNSKRPNKAKRNTRIRFNNDKPATKGDQIQKCEHHCCYPEK</sequence>
<feature type="compositionally biased region" description="Basic residues" evidence="1">
    <location>
        <begin position="92"/>
        <end position="109"/>
    </location>
</feature>
<accession>A0A7R8UHY2</accession>
<name>A0A7R8UHY2_HERIL</name>
<evidence type="ECO:0000313" key="2">
    <source>
        <dbReference type="EMBL" id="CAD7081025.1"/>
    </source>
</evidence>
<reference evidence="2 3" key="1">
    <citation type="submission" date="2020-11" db="EMBL/GenBank/DDBJ databases">
        <authorList>
            <person name="Wallbank WR R."/>
            <person name="Pardo Diaz C."/>
            <person name="Kozak K."/>
            <person name="Martin S."/>
            <person name="Jiggins C."/>
            <person name="Moest M."/>
            <person name="Warren A I."/>
            <person name="Generalovic N T."/>
            <person name="Byers J.R.P. K."/>
            <person name="Montejo-Kovacevich G."/>
            <person name="Yen C E."/>
        </authorList>
    </citation>
    <scope>NUCLEOTIDE SEQUENCE [LARGE SCALE GENOMIC DNA]</scope>
</reference>
<protein>
    <submittedName>
        <fullName evidence="2">Uncharacterized protein</fullName>
    </submittedName>
</protein>
<feature type="compositionally biased region" description="Polar residues" evidence="1">
    <location>
        <begin position="80"/>
        <end position="91"/>
    </location>
</feature>
<evidence type="ECO:0000256" key="1">
    <source>
        <dbReference type="SAM" id="MobiDB-lite"/>
    </source>
</evidence>
<dbReference type="AlphaFoldDB" id="A0A7R8UHY2"/>
<gene>
    <name evidence="2" type="ORF">HERILL_LOCUS4151</name>
</gene>
<dbReference type="EMBL" id="LR899010">
    <property type="protein sequence ID" value="CAD7081025.1"/>
    <property type="molecule type" value="Genomic_DNA"/>
</dbReference>
<feature type="compositionally biased region" description="Basic and acidic residues" evidence="1">
    <location>
        <begin position="140"/>
        <end position="164"/>
    </location>
</feature>
<feature type="compositionally biased region" description="Basic residues" evidence="1">
    <location>
        <begin position="128"/>
        <end position="137"/>
    </location>
</feature>